<dbReference type="STRING" id="157072.A0A024UF02"/>
<evidence type="ECO:0000256" key="1">
    <source>
        <dbReference type="ARBA" id="ARBA00001974"/>
    </source>
</evidence>
<dbReference type="Pfam" id="PF07992">
    <property type="entry name" value="Pyr_redox_2"/>
    <property type="match status" value="1"/>
</dbReference>
<dbReference type="OrthoDB" id="333024at2759"/>
<keyword evidence="8" id="KW-0496">Mitochondrion</keyword>
<dbReference type="Gene3D" id="3.40.50.720">
    <property type="entry name" value="NAD(P)-binding Rossmann-like Domain"/>
    <property type="match status" value="1"/>
</dbReference>
<organism evidence="12">
    <name type="scientific">Aphanomyces invadans</name>
    <dbReference type="NCBI Taxonomy" id="157072"/>
    <lineage>
        <taxon>Eukaryota</taxon>
        <taxon>Sar</taxon>
        <taxon>Stramenopiles</taxon>
        <taxon>Oomycota</taxon>
        <taxon>Saprolegniomycetes</taxon>
        <taxon>Saprolegniales</taxon>
        <taxon>Verrucalvaceae</taxon>
        <taxon>Aphanomyces</taxon>
    </lineage>
</organism>
<keyword evidence="4 8" id="KW-0274">FAD</keyword>
<evidence type="ECO:0000313" key="12">
    <source>
        <dbReference type="EMBL" id="ETW04854.1"/>
    </source>
</evidence>
<comment type="catalytic activity">
    <reaction evidence="7 8">
        <text>2 reduced [adrenodoxin] + NADP(+) + H(+) = 2 oxidized [adrenodoxin] + NADPH</text>
        <dbReference type="Rhea" id="RHEA:42312"/>
        <dbReference type="Rhea" id="RHEA-COMP:9998"/>
        <dbReference type="Rhea" id="RHEA-COMP:9999"/>
        <dbReference type="ChEBI" id="CHEBI:15378"/>
        <dbReference type="ChEBI" id="CHEBI:33737"/>
        <dbReference type="ChEBI" id="CHEBI:33738"/>
        <dbReference type="ChEBI" id="CHEBI:57783"/>
        <dbReference type="ChEBI" id="CHEBI:58349"/>
        <dbReference type="EC" id="1.18.1.6"/>
    </reaction>
</comment>
<name>A0A024UF02_9STRA</name>
<dbReference type="GeneID" id="20081025"/>
<gene>
    <name evidence="12" type="ORF">H310_03975</name>
</gene>
<evidence type="ECO:0000259" key="11">
    <source>
        <dbReference type="Pfam" id="PF07992"/>
    </source>
</evidence>
<dbReference type="PANTHER" id="PTHR48467">
    <property type="entry name" value="GLUTAMATE SYNTHASE 1 [NADH], CHLOROPLASTIC-LIKE"/>
    <property type="match status" value="1"/>
</dbReference>
<evidence type="ECO:0000256" key="3">
    <source>
        <dbReference type="ARBA" id="ARBA00022630"/>
    </source>
</evidence>
<feature type="domain" description="FAD/NAD(P)-binding" evidence="11">
    <location>
        <begin position="33"/>
        <end position="195"/>
    </location>
</feature>
<dbReference type="RefSeq" id="XP_008866292.1">
    <property type="nucleotide sequence ID" value="XM_008868070.1"/>
</dbReference>
<feature type="binding site" evidence="9">
    <location>
        <begin position="404"/>
        <end position="406"/>
    </location>
    <ligand>
        <name>FAD</name>
        <dbReference type="ChEBI" id="CHEBI:57692"/>
    </ligand>
</feature>
<keyword evidence="3 8" id="KW-0285">Flavoprotein</keyword>
<evidence type="ECO:0000256" key="6">
    <source>
        <dbReference type="ARBA" id="ARBA00023002"/>
    </source>
</evidence>
<comment type="cofactor">
    <cofactor evidence="1 8 9">
        <name>FAD</name>
        <dbReference type="ChEBI" id="CHEBI:57692"/>
    </cofactor>
</comment>
<dbReference type="PANTHER" id="PTHR48467:SF1">
    <property type="entry name" value="GLUTAMATE SYNTHASE 1 [NADH], CHLOROPLASTIC-LIKE"/>
    <property type="match status" value="1"/>
</dbReference>
<feature type="binding site" evidence="10">
    <location>
        <position position="235"/>
    </location>
    <ligand>
        <name>NADP(+)</name>
        <dbReference type="ChEBI" id="CHEBI:58349"/>
    </ligand>
</feature>
<dbReference type="VEuPathDB" id="FungiDB:H310_03975"/>
<sequence>MHRVPGNLLRRPSWHAVSRRTFSAVDTSSTLERICIVGAGPAGFYTAKYLLHDHPTVHIDMFEALPTPYGLVRSGVAPDHPEVKNVMHDFEKVATDPRFSFFGNVDIGNDITVSELQKHYNAIVIAAGASDDRKLDIPGEDELTGVLAARSFVNWYNGHPSFRNLHVPMDCDTAVVVGQGNVAVDCARILTKNPEELATTDISQHALDALANSGIKNVYLVGRRGVAQAAFTMKELREITKLPHADCIVDPNELEQSVNASSAEELKTLRPQRRIHELLTTVASKPASSNRSAIRIRFLLSPVELLPSAKDPNRVGAIKVEKNVLDGAPFHQRAVGSGEFETIPCGLVLRSIGYKSMPFAGVPFDGKRNVIPNVAGRVTTSAHTNAPVVPGLYCAGWIKRGPSGIIGTNINCARETVASVLSDAGSLPRVSLKPIADLRAKLTASGRPIVDWNMYQRVEAAEVAAGAARGKPREKLTSIDAMLALVTQSA</sequence>
<comment type="subcellular location">
    <subcellularLocation>
        <location evidence="8">Mitochondrion</location>
    </subcellularLocation>
</comment>
<feature type="binding site" evidence="9">
    <location>
        <position position="397"/>
    </location>
    <ligand>
        <name>FAD</name>
        <dbReference type="ChEBI" id="CHEBI:57692"/>
    </ligand>
</feature>
<dbReference type="GO" id="GO:0016491">
    <property type="term" value="F:oxidoreductase activity"/>
    <property type="evidence" value="ECO:0007669"/>
    <property type="project" value="UniProtKB-KW"/>
</dbReference>
<dbReference type="AlphaFoldDB" id="A0A024UF02"/>
<evidence type="ECO:0000256" key="7">
    <source>
        <dbReference type="ARBA" id="ARBA00048933"/>
    </source>
</evidence>
<dbReference type="Gene3D" id="3.50.50.60">
    <property type="entry name" value="FAD/NAD(P)-binding domain"/>
    <property type="match status" value="1"/>
</dbReference>
<dbReference type="EC" id="1.18.1.6" evidence="8"/>
<dbReference type="eggNOG" id="KOG1800">
    <property type="taxonomic scope" value="Eukaryota"/>
</dbReference>
<dbReference type="SUPFAM" id="SSF51971">
    <property type="entry name" value="Nucleotide-binding domain"/>
    <property type="match status" value="1"/>
</dbReference>
<dbReference type="EMBL" id="KI913957">
    <property type="protein sequence ID" value="ETW04854.1"/>
    <property type="molecule type" value="Genomic_DNA"/>
</dbReference>
<keyword evidence="6 8" id="KW-0560">Oxidoreductase</keyword>
<feature type="binding site" evidence="9">
    <location>
        <position position="107"/>
    </location>
    <ligand>
        <name>FAD</name>
        <dbReference type="ChEBI" id="CHEBI:57692"/>
    </ligand>
</feature>
<dbReference type="InterPro" id="IPR021163">
    <property type="entry name" value="Ferredox_Rdtase_adrenod"/>
</dbReference>
<accession>A0A024UF02</accession>
<reference evidence="12" key="1">
    <citation type="submission" date="2013-12" db="EMBL/GenBank/DDBJ databases">
        <title>The Genome Sequence of Aphanomyces invadans NJM9701.</title>
        <authorList>
            <consortium name="The Broad Institute Genomics Platform"/>
            <person name="Russ C."/>
            <person name="Tyler B."/>
            <person name="van West P."/>
            <person name="Dieguez-Uribeondo J."/>
            <person name="Young S.K."/>
            <person name="Zeng Q."/>
            <person name="Gargeya S."/>
            <person name="Fitzgerald M."/>
            <person name="Abouelleil A."/>
            <person name="Alvarado L."/>
            <person name="Chapman S.B."/>
            <person name="Gainer-Dewar J."/>
            <person name="Goldberg J."/>
            <person name="Griggs A."/>
            <person name="Gujja S."/>
            <person name="Hansen M."/>
            <person name="Howarth C."/>
            <person name="Imamovic A."/>
            <person name="Ireland A."/>
            <person name="Larimer J."/>
            <person name="McCowan C."/>
            <person name="Murphy C."/>
            <person name="Pearson M."/>
            <person name="Poon T.W."/>
            <person name="Priest M."/>
            <person name="Roberts A."/>
            <person name="Saif S."/>
            <person name="Shea T."/>
            <person name="Sykes S."/>
            <person name="Wortman J."/>
            <person name="Nusbaum C."/>
            <person name="Birren B."/>
        </authorList>
    </citation>
    <scope>NUCLEOTIDE SEQUENCE [LARGE SCALE GENOMIC DNA]</scope>
    <source>
        <strain evidence="12">NJM9701</strain>
    </source>
</reference>
<comment type="similarity">
    <text evidence="2 8">Belongs to the ferredoxin--NADP reductase type 1 family.</text>
</comment>
<protein>
    <recommendedName>
        <fullName evidence="8">NADPH:adrenodoxin oxidoreductase, mitochondrial</fullName>
        <ecNumber evidence="8">1.18.1.6</ecNumber>
    </recommendedName>
</protein>
<feature type="binding site" evidence="10">
    <location>
        <begin position="179"/>
        <end position="182"/>
    </location>
    <ligand>
        <name>NADP(+)</name>
        <dbReference type="ChEBI" id="CHEBI:58349"/>
    </ligand>
</feature>
<feature type="binding site" evidence="9">
    <location>
        <position position="63"/>
    </location>
    <ligand>
        <name>FAD</name>
        <dbReference type="ChEBI" id="CHEBI:57692"/>
    </ligand>
</feature>
<dbReference type="PRINTS" id="PR00419">
    <property type="entry name" value="ADXRDTASE"/>
</dbReference>
<dbReference type="InterPro" id="IPR023753">
    <property type="entry name" value="FAD/NAD-binding_dom"/>
</dbReference>
<feature type="binding site" evidence="9">
    <location>
        <position position="42"/>
    </location>
    <ligand>
        <name>FAD</name>
        <dbReference type="ChEBI" id="CHEBI:57692"/>
    </ligand>
</feature>
<dbReference type="PIRSF" id="PIRSF000362">
    <property type="entry name" value="FNR"/>
    <property type="match status" value="1"/>
</dbReference>
<evidence type="ECO:0000256" key="9">
    <source>
        <dbReference type="PIRSR" id="PIRSR000362-1"/>
    </source>
</evidence>
<proteinExistence type="inferred from homology"/>
<feature type="binding site" evidence="9">
    <location>
        <position position="71"/>
    </location>
    <ligand>
        <name>FAD</name>
        <dbReference type="ChEBI" id="CHEBI:57692"/>
    </ligand>
</feature>
<dbReference type="InterPro" id="IPR055275">
    <property type="entry name" value="Ferredox_Rdtase"/>
</dbReference>
<evidence type="ECO:0000256" key="2">
    <source>
        <dbReference type="ARBA" id="ARBA00008312"/>
    </source>
</evidence>
<dbReference type="InterPro" id="IPR036188">
    <property type="entry name" value="FAD/NAD-bd_sf"/>
</dbReference>
<evidence type="ECO:0000256" key="10">
    <source>
        <dbReference type="PIRSR" id="PIRSR000362-2"/>
    </source>
</evidence>
<feature type="binding site" evidence="10">
    <location>
        <position position="404"/>
    </location>
    <ligand>
        <name>NADP(+)</name>
        <dbReference type="ChEBI" id="CHEBI:58349"/>
    </ligand>
</feature>
<feature type="binding site" evidence="10">
    <location>
        <begin position="223"/>
        <end position="224"/>
    </location>
    <ligand>
        <name>NADP(+)</name>
        <dbReference type="ChEBI" id="CHEBI:58349"/>
    </ligand>
</feature>
<evidence type="ECO:0000256" key="8">
    <source>
        <dbReference type="PIRNR" id="PIRNR000362"/>
    </source>
</evidence>
<evidence type="ECO:0000256" key="4">
    <source>
        <dbReference type="ARBA" id="ARBA00022827"/>
    </source>
</evidence>
<dbReference type="GO" id="GO:0005739">
    <property type="term" value="C:mitochondrion"/>
    <property type="evidence" value="ECO:0007669"/>
    <property type="project" value="UniProtKB-SubCell"/>
</dbReference>
<keyword evidence="5 8" id="KW-0521">NADP</keyword>
<evidence type="ECO:0000256" key="5">
    <source>
        <dbReference type="ARBA" id="ARBA00022857"/>
    </source>
</evidence>